<keyword evidence="2" id="KW-0472">Membrane</keyword>
<dbReference type="Proteomes" id="UP000253104">
    <property type="component" value="Chromosome mHSR5_B"/>
</dbReference>
<feature type="region of interest" description="Disordered" evidence="1">
    <location>
        <begin position="297"/>
        <end position="318"/>
    </location>
</feature>
<proteinExistence type="predicted"/>
<reference evidence="3 4" key="1">
    <citation type="journal article" date="2018" name="ISME J.">
        <title>Involvement of Burkholderiaceae and sulfurous volatiles in disease-suppressive soils.</title>
        <authorList>
            <person name="Carrion V.J."/>
            <person name="Cordovez V."/>
            <person name="Tyc O."/>
            <person name="Etalo D.W."/>
            <person name="de Bruijn I."/>
            <person name="de Jager V.C."/>
            <person name="Medema M.H."/>
            <person name="Eberl L."/>
            <person name="Raaijmakers J.M."/>
        </authorList>
    </citation>
    <scope>NUCLEOTIDE SEQUENCE [LARGE SCALE GENOMIC DNA]</scope>
    <source>
        <strain evidence="4">mHSR5</strain>
    </source>
</reference>
<feature type="transmembrane region" description="Helical" evidence="2">
    <location>
        <begin position="38"/>
        <end position="58"/>
    </location>
</feature>
<feature type="transmembrane region" description="Helical" evidence="2">
    <location>
        <begin position="255"/>
        <end position="278"/>
    </location>
</feature>
<dbReference type="AlphaFoldDB" id="A0A2Z5N3Y4"/>
<name>A0A2Z5N3Y4_BURPY</name>
<dbReference type="EMBL" id="CP024903">
    <property type="protein sequence ID" value="AXF24265.1"/>
    <property type="molecule type" value="Genomic_DNA"/>
</dbReference>
<evidence type="ECO:0000256" key="2">
    <source>
        <dbReference type="SAM" id="Phobius"/>
    </source>
</evidence>
<feature type="transmembrane region" description="Helical" evidence="2">
    <location>
        <begin position="73"/>
        <end position="91"/>
    </location>
</feature>
<evidence type="ECO:0000313" key="4">
    <source>
        <dbReference type="Proteomes" id="UP000253104"/>
    </source>
</evidence>
<evidence type="ECO:0000313" key="3">
    <source>
        <dbReference type="EMBL" id="AXF24265.1"/>
    </source>
</evidence>
<dbReference type="RefSeq" id="WP_114180644.1">
    <property type="nucleotide sequence ID" value="NZ_CP024903.1"/>
</dbReference>
<keyword evidence="2" id="KW-1133">Transmembrane helix</keyword>
<sequence>MSIENNVVAVVNRTEKRSAWDLAQPLMRSLTADLSPRFLVIQTIVITLVITLLCHFWLGPWMASHISYPWLSQWRWIPLPWAIGYVVLIGTMRHRSLMAVHARLGDLPKDAPDDVKRRLKSQVERKRTLYKMIGEIFAAMSVFGVAFSLVTSYYSFDTRFLRPAAAQVDVDLARIRELTEQTCRLGVTTDACTSRPSVSQMVKIIEKETDVIQRHAAVTAMLDRLRPVLLTIQGNGRDELARLLDEVDAAFPNDALFSLLQMTAASFLVLTVTVAVGFKLAVAVYEYRITLQAEGEGAPSVVRPEAQRRESGQNSTEQ</sequence>
<keyword evidence="2" id="KW-0812">Transmembrane</keyword>
<accession>A0A2Z5N3Y4</accession>
<protein>
    <submittedName>
        <fullName evidence="3">Uncharacterized protein</fullName>
    </submittedName>
</protein>
<gene>
    <name evidence="3" type="ORF">CUJ89_28565</name>
</gene>
<evidence type="ECO:0000256" key="1">
    <source>
        <dbReference type="SAM" id="MobiDB-lite"/>
    </source>
</evidence>
<organism evidence="3 4">
    <name type="scientific">Burkholderia pyrrocinia</name>
    <name type="common">Pseudomonas pyrrocinia</name>
    <dbReference type="NCBI Taxonomy" id="60550"/>
    <lineage>
        <taxon>Bacteria</taxon>
        <taxon>Pseudomonadati</taxon>
        <taxon>Pseudomonadota</taxon>
        <taxon>Betaproteobacteria</taxon>
        <taxon>Burkholderiales</taxon>
        <taxon>Burkholderiaceae</taxon>
        <taxon>Burkholderia</taxon>
        <taxon>Burkholderia cepacia complex</taxon>
    </lineage>
</organism>
<feature type="transmembrane region" description="Helical" evidence="2">
    <location>
        <begin position="136"/>
        <end position="156"/>
    </location>
</feature>